<dbReference type="STRING" id="926569.ANT_07740"/>
<dbReference type="InterPro" id="IPR050250">
    <property type="entry name" value="Macrolide_Exporter_MacB"/>
</dbReference>
<evidence type="ECO:0000256" key="2">
    <source>
        <dbReference type="ARBA" id="ARBA00022475"/>
    </source>
</evidence>
<dbReference type="InParanoid" id="E8N2K2"/>
<keyword evidence="4 7" id="KW-1133">Transmembrane helix</keyword>
<dbReference type="PANTHER" id="PTHR30572">
    <property type="entry name" value="MEMBRANE COMPONENT OF TRANSPORTER-RELATED"/>
    <property type="match status" value="1"/>
</dbReference>
<evidence type="ECO:0000256" key="1">
    <source>
        <dbReference type="ARBA" id="ARBA00004651"/>
    </source>
</evidence>
<evidence type="ECO:0000313" key="10">
    <source>
        <dbReference type="EMBL" id="BAJ62808.1"/>
    </source>
</evidence>
<dbReference type="GO" id="GO:0022857">
    <property type="term" value="F:transmembrane transporter activity"/>
    <property type="evidence" value="ECO:0007669"/>
    <property type="project" value="TreeGrafter"/>
</dbReference>
<sequence>MRFLDYLGLVFYNLGRRKGRVALTAIGVVIGTAAVVVLVALASGLQRNATRQFSQVGNLTLITVYPKYGEGMVVMPGGGSSGGSGQSQIKLLTPQAIAEISAIDGVAQVIPRDTLRGGARLVAGKMETYPFIMAYDTPDFSVFNYQMKEGVSELKRGEALVGESLAKGFNDPRWRPGQPQPEQPEIVGKQLKLVVQKFSQDGTMTERVYSVRIAGIIKQRMDETDYGMIMRMDDLTQMNEWLTGKRINRNKEGYDMFYVKTTDTKKTTEVSKQINDLGYQAYSQMEFVQSVNNFYTIIQIVFGGIGAIALLVAAIGIANTMTMAILERTREIGLMKAVGATNRDVMSIFLGEAGGIGLIGGIGGVMLAWGLAQIINVLAASYLSNPMPYGGEPPGPATYIAPWLPLFALVFSTLVGVISGLYPALRAATMVPVMALKYE</sequence>
<comment type="subcellular location">
    <subcellularLocation>
        <location evidence="1">Cell membrane</location>
        <topology evidence="1">Multi-pass membrane protein</topology>
    </subcellularLocation>
</comment>
<dbReference type="OrthoDB" id="9770099at2"/>
<evidence type="ECO:0000259" key="8">
    <source>
        <dbReference type="Pfam" id="PF02687"/>
    </source>
</evidence>
<feature type="transmembrane region" description="Helical" evidence="7">
    <location>
        <begin position="300"/>
        <end position="326"/>
    </location>
</feature>
<keyword evidence="11" id="KW-1185">Reference proteome</keyword>
<accession>E8N2K2</accession>
<protein>
    <submittedName>
        <fullName evidence="10">Hypothetical membrane protein</fullName>
    </submittedName>
</protein>
<dbReference type="RefSeq" id="WP_013559201.1">
    <property type="nucleotide sequence ID" value="NC_014960.1"/>
</dbReference>
<dbReference type="EMBL" id="AP012029">
    <property type="protein sequence ID" value="BAJ62808.1"/>
    <property type="molecule type" value="Genomic_DNA"/>
</dbReference>
<dbReference type="KEGG" id="atm:ANT_07740"/>
<feature type="domain" description="ABC3 transporter permease C-terminal" evidence="8">
    <location>
        <begin position="305"/>
        <end position="431"/>
    </location>
</feature>
<dbReference type="Pfam" id="PF12704">
    <property type="entry name" value="MacB_PCD"/>
    <property type="match status" value="1"/>
</dbReference>
<name>E8N2K2_ANATU</name>
<proteinExistence type="inferred from homology"/>
<keyword evidence="5 7" id="KW-0472">Membrane</keyword>
<keyword evidence="3 7" id="KW-0812">Transmembrane</keyword>
<reference evidence="10 11" key="1">
    <citation type="submission" date="2010-12" db="EMBL/GenBank/DDBJ databases">
        <title>Whole genome sequence of Anaerolinea thermophila UNI-1.</title>
        <authorList>
            <person name="Narita-Yamada S."/>
            <person name="Kishi E."/>
            <person name="Watanabe Y."/>
            <person name="Takasaki K."/>
            <person name="Ankai A."/>
            <person name="Oguchi A."/>
            <person name="Fukui S."/>
            <person name="Takahashi M."/>
            <person name="Yashiro I."/>
            <person name="Hosoyama A."/>
            <person name="Sekiguchi Y."/>
            <person name="Hanada S."/>
            <person name="Fujita N."/>
        </authorList>
    </citation>
    <scope>NUCLEOTIDE SEQUENCE [LARGE SCALE GENOMIC DNA]</scope>
    <source>
        <strain evidence="11">DSM 14523 / JCM 11388 / NBRC 100420 / UNI-1</strain>
    </source>
</reference>
<evidence type="ECO:0000256" key="6">
    <source>
        <dbReference type="ARBA" id="ARBA00038076"/>
    </source>
</evidence>
<feature type="transmembrane region" description="Helical" evidence="7">
    <location>
        <begin position="356"/>
        <end position="383"/>
    </location>
</feature>
<dbReference type="HOGENOM" id="CLU_000604_8_7_0"/>
<dbReference type="eggNOG" id="COG0577">
    <property type="taxonomic scope" value="Bacteria"/>
</dbReference>
<dbReference type="AlphaFoldDB" id="E8N2K2"/>
<evidence type="ECO:0000256" key="7">
    <source>
        <dbReference type="SAM" id="Phobius"/>
    </source>
</evidence>
<dbReference type="InterPro" id="IPR003838">
    <property type="entry name" value="ABC3_permease_C"/>
</dbReference>
<dbReference type="InterPro" id="IPR025857">
    <property type="entry name" value="MacB_PCD"/>
</dbReference>
<feature type="transmembrane region" description="Helical" evidence="7">
    <location>
        <begin position="21"/>
        <end position="45"/>
    </location>
</feature>
<keyword evidence="2" id="KW-1003">Cell membrane</keyword>
<feature type="transmembrane region" description="Helical" evidence="7">
    <location>
        <begin position="403"/>
        <end position="425"/>
    </location>
</feature>
<evidence type="ECO:0000256" key="5">
    <source>
        <dbReference type="ARBA" id="ARBA00023136"/>
    </source>
</evidence>
<dbReference type="Proteomes" id="UP000008922">
    <property type="component" value="Chromosome"/>
</dbReference>
<organism evidence="10 11">
    <name type="scientific">Anaerolinea thermophila (strain DSM 14523 / JCM 11388 / NBRC 100420 / UNI-1)</name>
    <dbReference type="NCBI Taxonomy" id="926569"/>
    <lineage>
        <taxon>Bacteria</taxon>
        <taxon>Bacillati</taxon>
        <taxon>Chloroflexota</taxon>
        <taxon>Anaerolineae</taxon>
        <taxon>Anaerolineales</taxon>
        <taxon>Anaerolineaceae</taxon>
        <taxon>Anaerolinea</taxon>
    </lineage>
</organism>
<evidence type="ECO:0000256" key="4">
    <source>
        <dbReference type="ARBA" id="ARBA00022989"/>
    </source>
</evidence>
<dbReference type="Pfam" id="PF02687">
    <property type="entry name" value="FtsX"/>
    <property type="match status" value="1"/>
</dbReference>
<evidence type="ECO:0000259" key="9">
    <source>
        <dbReference type="Pfam" id="PF12704"/>
    </source>
</evidence>
<evidence type="ECO:0000256" key="3">
    <source>
        <dbReference type="ARBA" id="ARBA00022692"/>
    </source>
</evidence>
<feature type="domain" description="MacB-like periplasmic core" evidence="9">
    <location>
        <begin position="22"/>
        <end position="276"/>
    </location>
</feature>
<gene>
    <name evidence="10" type="ordered locus">ANT_07740</name>
</gene>
<evidence type="ECO:0000313" key="11">
    <source>
        <dbReference type="Proteomes" id="UP000008922"/>
    </source>
</evidence>
<comment type="similarity">
    <text evidence="6">Belongs to the ABC-4 integral membrane protein family.</text>
</comment>
<dbReference type="GO" id="GO:0005886">
    <property type="term" value="C:plasma membrane"/>
    <property type="evidence" value="ECO:0007669"/>
    <property type="project" value="UniProtKB-SubCell"/>
</dbReference>
<dbReference type="PANTHER" id="PTHR30572:SF4">
    <property type="entry name" value="ABC TRANSPORTER PERMEASE YTRF"/>
    <property type="match status" value="1"/>
</dbReference>